<evidence type="ECO:0000313" key="2">
    <source>
        <dbReference type="EMBL" id="CAF1527980.1"/>
    </source>
</evidence>
<comment type="caution">
    <text evidence="2">The sequence shown here is derived from an EMBL/GenBank/DDBJ whole genome shotgun (WGS) entry which is preliminary data.</text>
</comment>
<evidence type="ECO:0000313" key="5">
    <source>
        <dbReference type="Proteomes" id="UP000663829"/>
    </source>
</evidence>
<dbReference type="Proteomes" id="UP000682733">
    <property type="component" value="Unassembled WGS sequence"/>
</dbReference>
<protein>
    <submittedName>
        <fullName evidence="2">Uncharacterized protein</fullName>
    </submittedName>
</protein>
<dbReference type="Proteomes" id="UP000663829">
    <property type="component" value="Unassembled WGS sequence"/>
</dbReference>
<dbReference type="EMBL" id="CAJNOK010026946">
    <property type="protein sequence ID" value="CAF1411439.1"/>
    <property type="molecule type" value="Genomic_DNA"/>
</dbReference>
<dbReference type="EMBL" id="CAJOBC010090064">
    <property type="protein sequence ID" value="CAF4387143.1"/>
    <property type="molecule type" value="Genomic_DNA"/>
</dbReference>
<gene>
    <name evidence="2" type="ORF">GPM918_LOCUS37890</name>
    <name evidence="1" type="ORF">OVA965_LOCUS33382</name>
    <name evidence="4" type="ORF">SRO942_LOCUS38678</name>
    <name evidence="3" type="ORF">TMI583_LOCUS34267</name>
</gene>
<evidence type="ECO:0000313" key="3">
    <source>
        <dbReference type="EMBL" id="CAF4215251.1"/>
    </source>
</evidence>
<dbReference type="Proteomes" id="UP000677228">
    <property type="component" value="Unassembled WGS sequence"/>
</dbReference>
<organism evidence="2 5">
    <name type="scientific">Didymodactylos carnosus</name>
    <dbReference type="NCBI Taxonomy" id="1234261"/>
    <lineage>
        <taxon>Eukaryota</taxon>
        <taxon>Metazoa</taxon>
        <taxon>Spiralia</taxon>
        <taxon>Gnathifera</taxon>
        <taxon>Rotifera</taxon>
        <taxon>Eurotatoria</taxon>
        <taxon>Bdelloidea</taxon>
        <taxon>Philodinida</taxon>
        <taxon>Philodinidae</taxon>
        <taxon>Didymodactylos</taxon>
    </lineage>
</organism>
<dbReference type="EMBL" id="CAJNOQ010024489">
    <property type="protein sequence ID" value="CAF1527980.1"/>
    <property type="molecule type" value="Genomic_DNA"/>
</dbReference>
<sequence>MIRTSLSPYDYFQGNNIENLLTEDENDLIGLMDIPPGSAKQRAILENIFTIFDRVVEHGLSVAQIVLSSLKGKNSSKNIVNADEDDLQLRSKNIHSNLIKKGDHLDLNNSIEALAKAYYDLIKEIDHDNYFGLRDYCSTIKGIVNKYSN</sequence>
<evidence type="ECO:0000313" key="4">
    <source>
        <dbReference type="EMBL" id="CAF4387143.1"/>
    </source>
</evidence>
<dbReference type="OrthoDB" id="2423195at2759"/>
<accession>A0A815VAK1</accession>
<keyword evidence="5" id="KW-1185">Reference proteome</keyword>
<name>A0A815VAK1_9BILA</name>
<dbReference type="AlphaFoldDB" id="A0A815VAK1"/>
<dbReference type="EMBL" id="CAJOBA010048689">
    <property type="protein sequence ID" value="CAF4215251.1"/>
    <property type="molecule type" value="Genomic_DNA"/>
</dbReference>
<dbReference type="Proteomes" id="UP000681722">
    <property type="component" value="Unassembled WGS sequence"/>
</dbReference>
<evidence type="ECO:0000313" key="1">
    <source>
        <dbReference type="EMBL" id="CAF1411439.1"/>
    </source>
</evidence>
<reference evidence="2" key="1">
    <citation type="submission" date="2021-02" db="EMBL/GenBank/DDBJ databases">
        <authorList>
            <person name="Nowell W R."/>
        </authorList>
    </citation>
    <scope>NUCLEOTIDE SEQUENCE</scope>
</reference>
<proteinExistence type="predicted"/>